<feature type="domain" description="Nudix hydrolase" evidence="1">
    <location>
        <begin position="23"/>
        <end position="161"/>
    </location>
</feature>
<dbReference type="PANTHER" id="PTHR10885:SF0">
    <property type="entry name" value="ISOPENTENYL-DIPHOSPHATE DELTA-ISOMERASE"/>
    <property type="match status" value="1"/>
</dbReference>
<proteinExistence type="predicted"/>
<keyword evidence="3" id="KW-1185">Reference proteome</keyword>
<evidence type="ECO:0000313" key="3">
    <source>
        <dbReference type="Proteomes" id="UP000439752"/>
    </source>
</evidence>
<dbReference type="PANTHER" id="PTHR10885">
    <property type="entry name" value="ISOPENTENYL-DIPHOSPHATE DELTA-ISOMERASE"/>
    <property type="match status" value="1"/>
</dbReference>
<dbReference type="AlphaFoldDB" id="A0A653IGF7"/>
<dbReference type="SUPFAM" id="SSF55811">
    <property type="entry name" value="Nudix"/>
    <property type="match status" value="1"/>
</dbReference>
<dbReference type="InterPro" id="IPR015797">
    <property type="entry name" value="NUDIX_hydrolase-like_dom_sf"/>
</dbReference>
<dbReference type="Gene3D" id="3.90.79.10">
    <property type="entry name" value="Nucleoside Triphosphate Pyrophosphohydrolase"/>
    <property type="match status" value="1"/>
</dbReference>
<protein>
    <submittedName>
        <fullName evidence="2">NUDIX hydrolase</fullName>
    </submittedName>
</protein>
<dbReference type="EMBL" id="CABWKQ010000030">
    <property type="protein sequence ID" value="VWX37904.1"/>
    <property type="molecule type" value="Genomic_DNA"/>
</dbReference>
<dbReference type="Proteomes" id="UP000439752">
    <property type="component" value="Unassembled WGS sequence"/>
</dbReference>
<dbReference type="PROSITE" id="PS51462">
    <property type="entry name" value="NUDIX"/>
    <property type="match status" value="1"/>
</dbReference>
<dbReference type="InterPro" id="IPR000086">
    <property type="entry name" value="NUDIX_hydrolase_dom"/>
</dbReference>
<evidence type="ECO:0000313" key="2">
    <source>
        <dbReference type="EMBL" id="VWX37904.1"/>
    </source>
</evidence>
<sequence>MVTDQAGHPLFTTSRDRVHAEGLWHETFHCFVVNREQRIVLLQERATGKKDFPNCLDITAAGHLLAGETVADGVRELEEELGLVRTLDQLEHVGVFLEELTLPGFVDRERTQVFLTESNQAISDYHLQATEVKRLVAFSFDAFATLGDETTTEVVSIEGERFGRNRFVPHPPEYWAMVERSIGQSSM</sequence>
<keyword evidence="2" id="KW-0378">Hydrolase</keyword>
<dbReference type="Pfam" id="PF00293">
    <property type="entry name" value="NUDIX"/>
    <property type="match status" value="1"/>
</dbReference>
<name>A0A653IGF7_9BACL</name>
<evidence type="ECO:0000259" key="1">
    <source>
        <dbReference type="PROSITE" id="PS51462"/>
    </source>
</evidence>
<gene>
    <name evidence="2" type="ORF">EXIGUO9Y_360181</name>
</gene>
<dbReference type="CDD" id="cd04692">
    <property type="entry name" value="NUDIX_Hydrolase"/>
    <property type="match status" value="1"/>
</dbReference>
<dbReference type="GO" id="GO:0016787">
    <property type="term" value="F:hydrolase activity"/>
    <property type="evidence" value="ECO:0007669"/>
    <property type="project" value="UniProtKB-KW"/>
</dbReference>
<reference evidence="2 3" key="1">
    <citation type="submission" date="2019-10" db="EMBL/GenBank/DDBJ databases">
        <authorList>
            <person name="Karimi E."/>
        </authorList>
    </citation>
    <scope>NUCLEOTIDE SEQUENCE [LARGE SCALE GENOMIC DNA]</scope>
    <source>
        <strain evidence="2">Exiguobacterium sp. 9Y</strain>
    </source>
</reference>
<accession>A0A653IGF7</accession>
<organism evidence="2 3">
    <name type="scientific">Exiguobacterium oxidotolerans</name>
    <dbReference type="NCBI Taxonomy" id="223958"/>
    <lineage>
        <taxon>Bacteria</taxon>
        <taxon>Bacillati</taxon>
        <taxon>Bacillota</taxon>
        <taxon>Bacilli</taxon>
        <taxon>Bacillales</taxon>
        <taxon>Bacillales Family XII. Incertae Sedis</taxon>
        <taxon>Exiguobacterium</taxon>
    </lineage>
</organism>